<organism evidence="1 2">
    <name type="scientific">Bifidobacterium adolescentis</name>
    <dbReference type="NCBI Taxonomy" id="1680"/>
    <lineage>
        <taxon>Bacteria</taxon>
        <taxon>Bacillati</taxon>
        <taxon>Actinomycetota</taxon>
        <taxon>Actinomycetes</taxon>
        <taxon>Bifidobacteriales</taxon>
        <taxon>Bifidobacteriaceae</taxon>
        <taxon>Bifidobacterium</taxon>
    </lineage>
</organism>
<protein>
    <recommendedName>
        <fullName evidence="3">HEAT repeat domain-containing protein</fullName>
    </recommendedName>
</protein>
<evidence type="ECO:0000313" key="2">
    <source>
        <dbReference type="Proteomes" id="UP001206013"/>
    </source>
</evidence>
<evidence type="ECO:0008006" key="3">
    <source>
        <dbReference type="Google" id="ProtNLM"/>
    </source>
</evidence>
<dbReference type="RefSeq" id="WP_256134694.1">
    <property type="nucleotide sequence ID" value="NZ_JANFYM010000012.1"/>
</dbReference>
<dbReference type="Gene3D" id="1.25.10.10">
    <property type="entry name" value="Leucine-rich Repeat Variant"/>
    <property type="match status" value="1"/>
</dbReference>
<dbReference type="InterPro" id="IPR011989">
    <property type="entry name" value="ARM-like"/>
</dbReference>
<reference evidence="1" key="1">
    <citation type="submission" date="2022-06" db="EMBL/GenBank/DDBJ databases">
        <title>Isolation of gut microbiota from human fecal samples.</title>
        <authorList>
            <person name="Pamer E.G."/>
            <person name="Barat B."/>
            <person name="Waligurski E."/>
            <person name="Medina S."/>
            <person name="Paddock L."/>
            <person name="Mostad J."/>
        </authorList>
    </citation>
    <scope>NUCLEOTIDE SEQUENCE</scope>
    <source>
        <strain evidence="1">SL.1.01</strain>
    </source>
</reference>
<evidence type="ECO:0000313" key="1">
    <source>
        <dbReference type="EMBL" id="MCQ4793694.1"/>
    </source>
</evidence>
<comment type="caution">
    <text evidence="1">The sequence shown here is derived from an EMBL/GenBank/DDBJ whole genome shotgun (WGS) entry which is preliminary data.</text>
</comment>
<accession>A0AAW5JXV0</accession>
<dbReference type="Proteomes" id="UP001206013">
    <property type="component" value="Unassembled WGS sequence"/>
</dbReference>
<dbReference type="AlphaFoldDB" id="A0AAW5JXV0"/>
<dbReference type="EMBL" id="JANFYM010000012">
    <property type="protein sequence ID" value="MCQ4793694.1"/>
    <property type="molecule type" value="Genomic_DNA"/>
</dbReference>
<proteinExistence type="predicted"/>
<sequence>MDNNEIKTLTKKWNANLVYYFEDFDNETHSQRLSAYIDQKPLDKIKEANLIELTKEHDRWKLTNKGIDLLESIKNIYRSGRIFLLPLPFRHYYINCKLKYNMKIEDGKIYDGLRETVLKDRSRDVRRKVADYLEYKGKLNYKTAIGLAKDKDPELRKLAAKHTVASMYWEETDYDVIRYMVENKLADRLCFEHWVKSEDETIRALSAPLAEETDIDPLLDSLSDESAIQVLFNNPEWVKGKRAVRLWRRMGGENRRWIMSFMWDVPDSLIEESLAEPRNWQISSRLEEYKKALQTVARMERLFAKGSEIKRKMRARAGLSD</sequence>
<name>A0AAW5JXV0_BIFAD</name>
<gene>
    <name evidence="1" type="ORF">NE692_09545</name>
</gene>